<organism evidence="2 3">
    <name type="scientific">Hymenobacter lapidiphilus</name>
    <dbReference type="NCBI Taxonomy" id="2608003"/>
    <lineage>
        <taxon>Bacteria</taxon>
        <taxon>Pseudomonadati</taxon>
        <taxon>Bacteroidota</taxon>
        <taxon>Cytophagia</taxon>
        <taxon>Cytophagales</taxon>
        <taxon>Hymenobacteraceae</taxon>
        <taxon>Hymenobacter</taxon>
    </lineage>
</organism>
<feature type="domain" description="NAD(P)-binding" evidence="1">
    <location>
        <begin position="9"/>
        <end position="183"/>
    </location>
</feature>
<dbReference type="Gene3D" id="3.40.50.720">
    <property type="entry name" value="NAD(P)-binding Rossmann-like Domain"/>
    <property type="match status" value="1"/>
</dbReference>
<evidence type="ECO:0000313" key="2">
    <source>
        <dbReference type="EMBL" id="NVO32256.1"/>
    </source>
</evidence>
<gene>
    <name evidence="2" type="ORF">HW554_13635</name>
</gene>
<evidence type="ECO:0000313" key="3">
    <source>
        <dbReference type="Proteomes" id="UP000565521"/>
    </source>
</evidence>
<dbReference type="Pfam" id="PF13460">
    <property type="entry name" value="NAD_binding_10"/>
    <property type="match status" value="1"/>
</dbReference>
<dbReference type="InterPro" id="IPR016040">
    <property type="entry name" value="NAD(P)-bd_dom"/>
</dbReference>
<protein>
    <submittedName>
        <fullName evidence="2">NAD(P)H-binding protein</fullName>
    </submittedName>
</protein>
<proteinExistence type="predicted"/>
<comment type="caution">
    <text evidence="2">The sequence shown here is derived from an EMBL/GenBank/DDBJ whole genome shotgun (WGS) entry which is preliminary data.</text>
</comment>
<evidence type="ECO:0000259" key="1">
    <source>
        <dbReference type="Pfam" id="PF13460"/>
    </source>
</evidence>
<dbReference type="InterPro" id="IPR036291">
    <property type="entry name" value="NAD(P)-bd_dom_sf"/>
</dbReference>
<dbReference type="AlphaFoldDB" id="A0A7Y7PQL3"/>
<dbReference type="SUPFAM" id="SSF51735">
    <property type="entry name" value="NAD(P)-binding Rossmann-fold domains"/>
    <property type="match status" value="1"/>
</dbReference>
<sequence length="300" mass="33001">MKNVLLLNTGVVGRLLAPQLARAGHRVRVLTRTATPHPEWDALGIEQAEADMTTSELPRAVFQGVSRFFWVMPVVEQFAEVAEAVLRQARAAGVPYIVRHSEGGADQPRIRLSRWHAEADRQLAESGLAYTILRPTSFMQNLFRDHQQSICHDQLLRAATGNGRQAFVDAADVADAAATVLTTEGHAGKTYALTGNRAYSWFEVANLLTLLLGCRVAFQPLSDEQVAAQLQEAGVPRWLQEAIQGFNQEIRTGGVVDRVRPDLGRLLGRPPKELGAFLLEHAEAFQPVNPFATTPLLTRS</sequence>
<dbReference type="PANTHER" id="PTHR43162">
    <property type="match status" value="1"/>
</dbReference>
<accession>A0A7Y7PQL3</accession>
<dbReference type="RefSeq" id="WP_176909138.1">
    <property type="nucleotide sequence ID" value="NZ_JABKAU010000026.1"/>
</dbReference>
<dbReference type="Gene3D" id="3.90.25.10">
    <property type="entry name" value="UDP-galactose 4-epimerase, domain 1"/>
    <property type="match status" value="1"/>
</dbReference>
<dbReference type="InterPro" id="IPR051604">
    <property type="entry name" value="Ergot_Alk_Oxidoreductase"/>
</dbReference>
<reference evidence="2 3" key="1">
    <citation type="submission" date="2020-05" db="EMBL/GenBank/DDBJ databases">
        <title>Hymenobacter terrestris sp. nov. and Hymenobacter lapidiphilus sp. nov., isolated from regoliths in Antarctica.</title>
        <authorList>
            <person name="Sedlacek I."/>
            <person name="Pantucek R."/>
            <person name="Zeman M."/>
            <person name="Holochova P."/>
            <person name="Kralova S."/>
            <person name="Stankova E."/>
            <person name="Sedo O."/>
            <person name="Micenkova L."/>
            <person name="Svec P."/>
            <person name="Gupta V."/>
            <person name="Sood U."/>
            <person name="Korpole U.S."/>
            <person name="Lal R."/>
        </authorList>
    </citation>
    <scope>NUCLEOTIDE SEQUENCE [LARGE SCALE GENOMIC DNA]</scope>
    <source>
        <strain evidence="2 3">P5342</strain>
    </source>
</reference>
<dbReference type="PANTHER" id="PTHR43162:SF1">
    <property type="entry name" value="PRESTALK A DIFFERENTIATION PROTEIN A"/>
    <property type="match status" value="1"/>
</dbReference>
<dbReference type="EMBL" id="JABKAU010000026">
    <property type="protein sequence ID" value="NVO32256.1"/>
    <property type="molecule type" value="Genomic_DNA"/>
</dbReference>
<keyword evidence="3" id="KW-1185">Reference proteome</keyword>
<name>A0A7Y7PQL3_9BACT</name>
<dbReference type="Proteomes" id="UP000565521">
    <property type="component" value="Unassembled WGS sequence"/>
</dbReference>